<sequence length="408" mass="45047">MIEEEFLLQFREVLPPADVPVESMSAAQCLDVIADADKKIAHFDARIAEAMARFADLRQPNRPGIDLADGAREEVSLELGISPRTAATQVRRAKELVTRLPETLEALAAGRIDHARAVAMTELTSVLSVEDARLVEIRVLSRGRRASVGRFKEAIRSHASKVDAHADEKRAAAAQSCRDVHYQPCFDGMAVLTAELTQSEAAAAQRRVDDLAEVAHTPGHPRSPDEVRADVLVDLILGGQDNINVTVNATVSAETLAILNEDPSKLVGYQAVMARRAAELVSDNTWRHMIEDPVGNTLHASERRKPSASLTRFLHVRDRNCRVPGCTAPADTTEIDHTVRHADRGMTSPDNTGSFCKFHNLWKERSSWQVNQPRPGTFTFTSPEGRVYTSHPEPYEEPQPPPFEHTET</sequence>
<comment type="caution">
    <text evidence="3">The sequence shown here is derived from an EMBL/GenBank/DDBJ whole genome shotgun (WGS) entry which is preliminary data.</text>
</comment>
<dbReference type="InterPro" id="IPR003870">
    <property type="entry name" value="DUF222"/>
</dbReference>
<dbReference type="OrthoDB" id="5241234at2"/>
<feature type="compositionally biased region" description="Pro residues" evidence="1">
    <location>
        <begin position="397"/>
        <end position="408"/>
    </location>
</feature>
<evidence type="ECO:0000313" key="4">
    <source>
        <dbReference type="Proteomes" id="UP000295680"/>
    </source>
</evidence>
<gene>
    <name evidence="3" type="ORF">EV192_114241</name>
</gene>
<dbReference type="CDD" id="cd00085">
    <property type="entry name" value="HNHc"/>
    <property type="match status" value="1"/>
</dbReference>
<accession>A0A4R2IVV1</accession>
<evidence type="ECO:0000313" key="3">
    <source>
        <dbReference type="EMBL" id="TCO49871.1"/>
    </source>
</evidence>
<feature type="compositionally biased region" description="Polar residues" evidence="1">
    <location>
        <begin position="370"/>
        <end position="382"/>
    </location>
</feature>
<dbReference type="AlphaFoldDB" id="A0A4R2IVV1"/>
<reference evidence="3 4" key="1">
    <citation type="submission" date="2019-03" db="EMBL/GenBank/DDBJ databases">
        <title>Genomic Encyclopedia of Type Strains, Phase IV (KMG-IV): sequencing the most valuable type-strain genomes for metagenomic binning, comparative biology and taxonomic classification.</title>
        <authorList>
            <person name="Goeker M."/>
        </authorList>
    </citation>
    <scope>NUCLEOTIDE SEQUENCE [LARGE SCALE GENOMIC DNA]</scope>
    <source>
        <strain evidence="3 4">DSM 45934</strain>
    </source>
</reference>
<name>A0A4R2IVV1_9PSEU</name>
<protein>
    <submittedName>
        <fullName evidence="3">Uncharacterized protein DUF222</fullName>
    </submittedName>
</protein>
<dbReference type="Proteomes" id="UP000295680">
    <property type="component" value="Unassembled WGS sequence"/>
</dbReference>
<dbReference type="Pfam" id="PF02720">
    <property type="entry name" value="DUF222"/>
    <property type="match status" value="1"/>
</dbReference>
<dbReference type="EMBL" id="SLWS01000014">
    <property type="protein sequence ID" value="TCO49871.1"/>
    <property type="molecule type" value="Genomic_DNA"/>
</dbReference>
<dbReference type="InterPro" id="IPR003615">
    <property type="entry name" value="HNH_nuc"/>
</dbReference>
<feature type="domain" description="HNH nuclease" evidence="2">
    <location>
        <begin position="309"/>
        <end position="361"/>
    </location>
</feature>
<evidence type="ECO:0000259" key="2">
    <source>
        <dbReference type="SMART" id="SM00507"/>
    </source>
</evidence>
<evidence type="ECO:0000256" key="1">
    <source>
        <dbReference type="SAM" id="MobiDB-lite"/>
    </source>
</evidence>
<proteinExistence type="predicted"/>
<keyword evidence="4" id="KW-1185">Reference proteome</keyword>
<feature type="region of interest" description="Disordered" evidence="1">
    <location>
        <begin position="370"/>
        <end position="408"/>
    </location>
</feature>
<organism evidence="3 4">
    <name type="scientific">Actinocrispum wychmicini</name>
    <dbReference type="NCBI Taxonomy" id="1213861"/>
    <lineage>
        <taxon>Bacteria</taxon>
        <taxon>Bacillati</taxon>
        <taxon>Actinomycetota</taxon>
        <taxon>Actinomycetes</taxon>
        <taxon>Pseudonocardiales</taxon>
        <taxon>Pseudonocardiaceae</taxon>
        <taxon>Actinocrispum</taxon>
    </lineage>
</organism>
<dbReference type="SMART" id="SM00507">
    <property type="entry name" value="HNHc"/>
    <property type="match status" value="1"/>
</dbReference>